<sequence length="194" mass="22941">MESNRLSNNNTPVNNSNKPHRAENTLNLNELDIINNLNPDRIYTILTDEEEFEKFFQNLEPVISQKVVVQELKEGNESLAKKNIAKRDSINNLLSEVRQEREKLSSYEHKFEEDFQVQNKIMKSKFQTKPLLTELQSEKAYTDLESERICEKFLKKEINSSDFISQFIDTRKQYYVNSLKLSKFDDNLPVYHNE</sequence>
<evidence type="ECO:0000256" key="2">
    <source>
        <dbReference type="ARBA" id="ARBA00007617"/>
    </source>
</evidence>
<dbReference type="InterPro" id="IPR029012">
    <property type="entry name" value="Helix_hairpin_bin_sf"/>
</dbReference>
<keyword evidence="3" id="KW-0813">Transport</keyword>
<dbReference type="EMBL" id="KQ965452">
    <property type="protein sequence ID" value="KXN64550.1"/>
    <property type="molecule type" value="Genomic_DNA"/>
</dbReference>
<dbReference type="PANTHER" id="PTHR13678">
    <property type="entry name" value="VACUOLAR PROTEIN SORTING-ASSOCIATED PROTEIN 37"/>
    <property type="match status" value="1"/>
</dbReference>
<evidence type="ECO:0000256" key="1">
    <source>
        <dbReference type="ARBA" id="ARBA00004177"/>
    </source>
</evidence>
<dbReference type="InterPro" id="IPR037202">
    <property type="entry name" value="ESCRT_assembly_dom"/>
</dbReference>
<evidence type="ECO:0000256" key="6">
    <source>
        <dbReference type="SAM" id="MobiDB-lite"/>
    </source>
</evidence>
<dbReference type="Gene3D" id="1.10.287.660">
    <property type="entry name" value="Helix hairpin bin"/>
    <property type="match status" value="1"/>
</dbReference>
<dbReference type="GO" id="GO:0006623">
    <property type="term" value="P:protein targeting to vacuole"/>
    <property type="evidence" value="ECO:0007669"/>
    <property type="project" value="TreeGrafter"/>
</dbReference>
<comment type="similarity">
    <text evidence="2">Belongs to the VPS37 family.</text>
</comment>
<dbReference type="OrthoDB" id="10260857at2759"/>
<keyword evidence="9" id="KW-1185">Reference proteome</keyword>
<evidence type="ECO:0000256" key="4">
    <source>
        <dbReference type="ARBA" id="ARBA00022753"/>
    </source>
</evidence>
<feature type="compositionally biased region" description="Low complexity" evidence="6">
    <location>
        <begin position="1"/>
        <end position="17"/>
    </location>
</feature>
<protein>
    <recommendedName>
        <fullName evidence="7">VPS37 C-terminal domain-containing protein</fullName>
    </recommendedName>
</protein>
<dbReference type="GO" id="GO:0000813">
    <property type="term" value="C:ESCRT I complex"/>
    <property type="evidence" value="ECO:0007669"/>
    <property type="project" value="TreeGrafter"/>
</dbReference>
<evidence type="ECO:0000313" key="8">
    <source>
        <dbReference type="EMBL" id="KXN64550.1"/>
    </source>
</evidence>
<accession>A0A137NP83</accession>
<organism evidence="8 9">
    <name type="scientific">Conidiobolus coronatus (strain ATCC 28846 / CBS 209.66 / NRRL 28638)</name>
    <name type="common">Delacroixia coronata</name>
    <dbReference type="NCBI Taxonomy" id="796925"/>
    <lineage>
        <taxon>Eukaryota</taxon>
        <taxon>Fungi</taxon>
        <taxon>Fungi incertae sedis</taxon>
        <taxon>Zoopagomycota</taxon>
        <taxon>Entomophthoromycotina</taxon>
        <taxon>Entomophthoromycetes</taxon>
        <taxon>Entomophthorales</taxon>
        <taxon>Ancylistaceae</taxon>
        <taxon>Conidiobolus</taxon>
    </lineage>
</organism>
<dbReference type="STRING" id="796925.A0A137NP83"/>
<dbReference type="Pfam" id="PF07200">
    <property type="entry name" value="Mod_r"/>
    <property type="match status" value="1"/>
</dbReference>
<gene>
    <name evidence="8" type="ORF">CONCODRAFT_14311</name>
</gene>
<dbReference type="SUPFAM" id="SSF140111">
    <property type="entry name" value="Endosomal sorting complex assembly domain"/>
    <property type="match status" value="1"/>
</dbReference>
<feature type="domain" description="VPS37 C-terminal" evidence="7">
    <location>
        <begin position="37"/>
        <end position="181"/>
    </location>
</feature>
<dbReference type="AlphaFoldDB" id="A0A137NP83"/>
<dbReference type="InterPro" id="IPR009851">
    <property type="entry name" value="Mod_r"/>
</dbReference>
<dbReference type="Proteomes" id="UP000070444">
    <property type="component" value="Unassembled WGS sequence"/>
</dbReference>
<evidence type="ECO:0000313" key="9">
    <source>
        <dbReference type="Proteomes" id="UP000070444"/>
    </source>
</evidence>
<evidence type="ECO:0000259" key="7">
    <source>
        <dbReference type="Pfam" id="PF07200"/>
    </source>
</evidence>
<dbReference type="GO" id="GO:0043162">
    <property type="term" value="P:ubiquitin-dependent protein catabolic process via the multivesicular body sorting pathway"/>
    <property type="evidence" value="ECO:0007669"/>
    <property type="project" value="TreeGrafter"/>
</dbReference>
<proteinExistence type="inferred from homology"/>
<dbReference type="GO" id="GO:0006612">
    <property type="term" value="P:protein targeting to membrane"/>
    <property type="evidence" value="ECO:0007669"/>
    <property type="project" value="TreeGrafter"/>
</dbReference>
<dbReference type="PANTHER" id="PTHR13678:SF2">
    <property type="entry name" value="VACUOLAR PROTEIN SORTING-ASSOCIATED PROTEIN 37A"/>
    <property type="match status" value="1"/>
</dbReference>
<name>A0A137NP83_CONC2</name>
<feature type="region of interest" description="Disordered" evidence="6">
    <location>
        <begin position="1"/>
        <end position="22"/>
    </location>
</feature>
<evidence type="ECO:0000256" key="5">
    <source>
        <dbReference type="ARBA" id="ARBA00022927"/>
    </source>
</evidence>
<evidence type="ECO:0000256" key="3">
    <source>
        <dbReference type="ARBA" id="ARBA00022448"/>
    </source>
</evidence>
<dbReference type="OMA" id="QKEVYQR"/>
<keyword evidence="5" id="KW-0653">Protein transport</keyword>
<reference evidence="8 9" key="1">
    <citation type="journal article" date="2015" name="Genome Biol. Evol.">
        <title>Phylogenomic analyses indicate that early fungi evolved digesting cell walls of algal ancestors of land plants.</title>
        <authorList>
            <person name="Chang Y."/>
            <person name="Wang S."/>
            <person name="Sekimoto S."/>
            <person name="Aerts A.L."/>
            <person name="Choi C."/>
            <person name="Clum A."/>
            <person name="LaButti K.M."/>
            <person name="Lindquist E.A."/>
            <person name="Yee Ngan C."/>
            <person name="Ohm R.A."/>
            <person name="Salamov A.A."/>
            <person name="Grigoriev I.V."/>
            <person name="Spatafora J.W."/>
            <person name="Berbee M.L."/>
        </authorList>
    </citation>
    <scope>NUCLEOTIDE SEQUENCE [LARGE SCALE GENOMIC DNA]</scope>
    <source>
        <strain evidence="8 9">NRRL 28638</strain>
    </source>
</reference>
<keyword evidence="4" id="KW-0967">Endosome</keyword>
<comment type="subcellular location">
    <subcellularLocation>
        <location evidence="1">Endosome</location>
    </subcellularLocation>
</comment>